<evidence type="ECO:0000256" key="1">
    <source>
        <dbReference type="ARBA" id="ARBA00004141"/>
    </source>
</evidence>
<comment type="similarity">
    <text evidence="2">Belongs to the CPA3 antiporters (TC 2.A.63) subunit G family.</text>
</comment>
<protein>
    <submittedName>
        <fullName evidence="5">Monovalent cation/H(+) antiporter subunit G</fullName>
    </submittedName>
</protein>
<reference evidence="6" key="1">
    <citation type="journal article" date="2019" name="Int. J. Syst. Evol. Microbiol.">
        <title>The Global Catalogue of Microorganisms (GCM) 10K type strain sequencing project: providing services to taxonomists for standard genome sequencing and annotation.</title>
        <authorList>
            <consortium name="The Broad Institute Genomics Platform"/>
            <consortium name="The Broad Institute Genome Sequencing Center for Infectious Disease"/>
            <person name="Wu L."/>
            <person name="Ma J."/>
        </authorList>
    </citation>
    <scope>NUCLEOTIDE SEQUENCE [LARGE SCALE GENOMIC DNA]</scope>
    <source>
        <strain evidence="6">CGMCC 1.15790</strain>
    </source>
</reference>
<evidence type="ECO:0000256" key="4">
    <source>
        <dbReference type="SAM" id="Phobius"/>
    </source>
</evidence>
<dbReference type="PANTHER" id="PTHR34703">
    <property type="entry name" value="ANTIPORTER SUBUNIT MNHG2-RELATED"/>
    <property type="match status" value="1"/>
</dbReference>
<feature type="transmembrane region" description="Helical" evidence="4">
    <location>
        <begin position="42"/>
        <end position="63"/>
    </location>
</feature>
<keyword evidence="3" id="KW-0813">Transport</keyword>
<dbReference type="EMBL" id="JBHSPF010000068">
    <property type="protein sequence ID" value="MFC5629780.1"/>
    <property type="molecule type" value="Genomic_DNA"/>
</dbReference>
<keyword evidence="6" id="KW-1185">Reference proteome</keyword>
<sequence length="122" mass="13376">MNGNEISLFIVGILIFIGALISFISAIGVVRFPDVYTRSHAATKSATFSVLCVLTGVFLYFAFVEGYVSARVLLGIVFIFLTAPVGGHLMIRAAHYSGVQLSKESIRDELQEKKDKERTKTS</sequence>
<evidence type="ECO:0000313" key="5">
    <source>
        <dbReference type="EMBL" id="MFC5629780.1"/>
    </source>
</evidence>
<dbReference type="PANTHER" id="PTHR34703:SF1">
    <property type="entry name" value="ANTIPORTER SUBUNIT MNHG2-RELATED"/>
    <property type="match status" value="1"/>
</dbReference>
<accession>A0ABW0UAA4</accession>
<name>A0ABW0UAA4_9BACI</name>
<proteinExistence type="inferred from homology"/>
<dbReference type="NCBIfam" id="TIGR01300">
    <property type="entry name" value="CPA3_mnhG_phaG"/>
    <property type="match status" value="1"/>
</dbReference>
<dbReference type="RefSeq" id="WP_270898174.1">
    <property type="nucleotide sequence ID" value="NZ_JBHSPF010000068.1"/>
</dbReference>
<dbReference type="Pfam" id="PF03334">
    <property type="entry name" value="PhaG_MnhG_YufB"/>
    <property type="match status" value="1"/>
</dbReference>
<evidence type="ECO:0000256" key="3">
    <source>
        <dbReference type="ARBA" id="ARBA00022449"/>
    </source>
</evidence>
<evidence type="ECO:0000313" key="6">
    <source>
        <dbReference type="Proteomes" id="UP001596143"/>
    </source>
</evidence>
<gene>
    <name evidence="5" type="primary">mnhG</name>
    <name evidence="5" type="ORF">ACFPTR_13070</name>
</gene>
<keyword evidence="4" id="KW-1133">Transmembrane helix</keyword>
<comment type="caution">
    <text evidence="5">The sequence shown here is derived from an EMBL/GenBank/DDBJ whole genome shotgun (WGS) entry which is preliminary data.</text>
</comment>
<keyword evidence="4" id="KW-0472">Membrane</keyword>
<feature type="transmembrane region" description="Helical" evidence="4">
    <location>
        <begin position="69"/>
        <end position="91"/>
    </location>
</feature>
<evidence type="ECO:0000256" key="2">
    <source>
        <dbReference type="ARBA" id="ARBA00008404"/>
    </source>
</evidence>
<feature type="transmembrane region" description="Helical" evidence="4">
    <location>
        <begin position="6"/>
        <end position="30"/>
    </location>
</feature>
<keyword evidence="4" id="KW-0812">Transmembrane</keyword>
<dbReference type="NCBIfam" id="NF009314">
    <property type="entry name" value="PRK12674.1-2"/>
    <property type="match status" value="1"/>
</dbReference>
<comment type="subcellular location">
    <subcellularLocation>
        <location evidence="1">Membrane</location>
        <topology evidence="1">Multi-pass membrane protein</topology>
    </subcellularLocation>
</comment>
<dbReference type="InterPro" id="IPR005133">
    <property type="entry name" value="PhaG_MnhG_YufB"/>
</dbReference>
<keyword evidence="3" id="KW-0050">Antiport</keyword>
<dbReference type="Proteomes" id="UP001596143">
    <property type="component" value="Unassembled WGS sequence"/>
</dbReference>
<organism evidence="5 6">
    <name type="scientific">Aliibacillus thermotolerans</name>
    <dbReference type="NCBI Taxonomy" id="1834418"/>
    <lineage>
        <taxon>Bacteria</taxon>
        <taxon>Bacillati</taxon>
        <taxon>Bacillota</taxon>
        <taxon>Bacilli</taxon>
        <taxon>Bacillales</taxon>
        <taxon>Bacillaceae</taxon>
        <taxon>Aliibacillus</taxon>
    </lineage>
</organism>